<sequence>MSDKQMRRAGLDYWRYINWEYHPKLKEYCEILVKNCSFHLFTTKTNIKYTSRQFKKNDYLIFGSETTGISENFLRAQWDKACTIPLMNKNIRSLNLATSVGIVLYEAIRQVNG</sequence>
<dbReference type="GO" id="GO:0002130">
    <property type="term" value="P:wobble position ribose methylation"/>
    <property type="evidence" value="ECO:0007669"/>
    <property type="project" value="TreeGrafter"/>
</dbReference>
<dbReference type="GO" id="GO:0008173">
    <property type="term" value="F:RNA methyltransferase activity"/>
    <property type="evidence" value="ECO:0007669"/>
    <property type="project" value="InterPro"/>
</dbReference>
<dbReference type="GO" id="GO:0003723">
    <property type="term" value="F:RNA binding"/>
    <property type="evidence" value="ECO:0007669"/>
    <property type="project" value="InterPro"/>
</dbReference>
<evidence type="ECO:0000256" key="1">
    <source>
        <dbReference type="ARBA" id="ARBA00022490"/>
    </source>
</evidence>
<dbReference type="InterPro" id="IPR001537">
    <property type="entry name" value="SpoU_MeTrfase"/>
</dbReference>
<dbReference type="EMBL" id="UINC01047089">
    <property type="protein sequence ID" value="SVB55917.1"/>
    <property type="molecule type" value="Genomic_DNA"/>
</dbReference>
<evidence type="ECO:0000256" key="4">
    <source>
        <dbReference type="ARBA" id="ARBA00022691"/>
    </source>
</evidence>
<dbReference type="InterPro" id="IPR029028">
    <property type="entry name" value="Alpha/beta_knot_MTases"/>
</dbReference>
<dbReference type="PIRSF" id="PIRSF029256">
    <property type="entry name" value="SpoU_TrmH_prd"/>
    <property type="match status" value="1"/>
</dbReference>
<keyword evidence="1" id="KW-0963">Cytoplasm</keyword>
<organism evidence="7">
    <name type="scientific">marine metagenome</name>
    <dbReference type="NCBI Taxonomy" id="408172"/>
    <lineage>
        <taxon>unclassified sequences</taxon>
        <taxon>metagenomes</taxon>
        <taxon>ecological metagenomes</taxon>
    </lineage>
</organism>
<protein>
    <recommendedName>
        <fullName evidence="6">tRNA/rRNA methyltransferase SpoU type domain-containing protein</fullName>
    </recommendedName>
</protein>
<evidence type="ECO:0000259" key="6">
    <source>
        <dbReference type="Pfam" id="PF00588"/>
    </source>
</evidence>
<keyword evidence="3" id="KW-0808">Transferase</keyword>
<dbReference type="PANTHER" id="PTHR42971">
    <property type="entry name" value="TRNA (CYTIDINE(34)-2'-O)-METHYLTRANSFERASE"/>
    <property type="match status" value="1"/>
</dbReference>
<keyword evidence="2" id="KW-0489">Methyltransferase</keyword>
<reference evidence="7" key="1">
    <citation type="submission" date="2018-05" db="EMBL/GenBank/DDBJ databases">
        <authorList>
            <person name="Lanie J.A."/>
            <person name="Ng W.-L."/>
            <person name="Kazmierczak K.M."/>
            <person name="Andrzejewski T.M."/>
            <person name="Davidsen T.M."/>
            <person name="Wayne K.J."/>
            <person name="Tettelin H."/>
            <person name="Glass J.I."/>
            <person name="Rusch D."/>
            <person name="Podicherti R."/>
            <person name="Tsui H.-C.T."/>
            <person name="Winkler M.E."/>
        </authorList>
    </citation>
    <scope>NUCLEOTIDE SEQUENCE</scope>
</reference>
<evidence type="ECO:0000256" key="5">
    <source>
        <dbReference type="ARBA" id="ARBA00022694"/>
    </source>
</evidence>
<evidence type="ECO:0000256" key="2">
    <source>
        <dbReference type="ARBA" id="ARBA00022603"/>
    </source>
</evidence>
<dbReference type="AlphaFoldDB" id="A0A382F1F5"/>
<dbReference type="Pfam" id="PF00588">
    <property type="entry name" value="SpoU_methylase"/>
    <property type="match status" value="1"/>
</dbReference>
<feature type="domain" description="tRNA/rRNA methyltransferase SpoU type" evidence="6">
    <location>
        <begin position="3"/>
        <end position="105"/>
    </location>
</feature>
<keyword evidence="4" id="KW-0949">S-adenosyl-L-methionine</keyword>
<keyword evidence="5" id="KW-0819">tRNA processing</keyword>
<dbReference type="InterPro" id="IPR029026">
    <property type="entry name" value="tRNA_m1G_MTases_N"/>
</dbReference>
<dbReference type="Gene3D" id="3.40.1280.10">
    <property type="match status" value="1"/>
</dbReference>
<accession>A0A382F1F5</accession>
<dbReference type="InterPro" id="IPR016914">
    <property type="entry name" value="TrmL"/>
</dbReference>
<dbReference type="SUPFAM" id="SSF75217">
    <property type="entry name" value="alpha/beta knot"/>
    <property type="match status" value="1"/>
</dbReference>
<evidence type="ECO:0000256" key="3">
    <source>
        <dbReference type="ARBA" id="ARBA00022679"/>
    </source>
</evidence>
<proteinExistence type="predicted"/>
<evidence type="ECO:0000313" key="7">
    <source>
        <dbReference type="EMBL" id="SVB55917.1"/>
    </source>
</evidence>
<dbReference type="PANTHER" id="PTHR42971:SF1">
    <property type="entry name" value="TRNA (CYTIDINE(34)-2'-O)-METHYLTRANSFERASE"/>
    <property type="match status" value="1"/>
</dbReference>
<name>A0A382F1F5_9ZZZZ</name>
<gene>
    <name evidence="7" type="ORF">METZ01_LOCUS208771</name>
</gene>